<comment type="caution">
    <text evidence="1">The sequence shown here is derived from an EMBL/GenBank/DDBJ whole genome shotgun (WGS) entry which is preliminary data.</text>
</comment>
<evidence type="ECO:0000313" key="1">
    <source>
        <dbReference type="EMBL" id="KKW09896.1"/>
    </source>
</evidence>
<evidence type="ECO:0000313" key="2">
    <source>
        <dbReference type="Proteomes" id="UP000034588"/>
    </source>
</evidence>
<reference evidence="1 2" key="1">
    <citation type="journal article" date="2015" name="Nature">
        <title>rRNA introns, odd ribosomes, and small enigmatic genomes across a large radiation of phyla.</title>
        <authorList>
            <person name="Brown C.T."/>
            <person name="Hug L.A."/>
            <person name="Thomas B.C."/>
            <person name="Sharon I."/>
            <person name="Castelle C.J."/>
            <person name="Singh A."/>
            <person name="Wilkins M.J."/>
            <person name="Williams K.H."/>
            <person name="Banfield J.F."/>
        </authorList>
    </citation>
    <scope>NUCLEOTIDE SEQUENCE [LARGE SCALE GENOMIC DNA]</scope>
</reference>
<organism evidence="1 2">
    <name type="scientific">Candidatus Gottesmanbacteria bacterium GW2011_GWB1_49_7</name>
    <dbReference type="NCBI Taxonomy" id="1618448"/>
    <lineage>
        <taxon>Bacteria</taxon>
        <taxon>Candidatus Gottesmaniibacteriota</taxon>
    </lineage>
</organism>
<dbReference type="AlphaFoldDB" id="A0A0G1VTW0"/>
<dbReference type="Proteomes" id="UP000034588">
    <property type="component" value="Unassembled WGS sequence"/>
</dbReference>
<dbReference type="PATRIC" id="fig|1618448.3.peg.1174"/>
<sequence length="163" mass="18963">MPICGRGDIATALVDHPGRLFFASGVSNSLETRESEYQREKDLLMAQTRELQLVYFSSLAIFYSETRYTRHKMEMESLVKEFPCYALIRLGNITWGTNPNTLINALRARVTKGEPIEIRDTTRYVIDKPEFQHWMNLIPKWNVEMNITGQPMKVSDIVREYVL</sequence>
<gene>
    <name evidence="1" type="ORF">UY48_C0051G0013</name>
</gene>
<dbReference type="EMBL" id="LCQD01000051">
    <property type="protein sequence ID" value="KKW09896.1"/>
    <property type="molecule type" value="Genomic_DNA"/>
</dbReference>
<name>A0A0G1VTW0_9BACT</name>
<protein>
    <recommendedName>
        <fullName evidence="3">NAD-dependent epimerase/dehydratase</fullName>
    </recommendedName>
</protein>
<evidence type="ECO:0008006" key="3">
    <source>
        <dbReference type="Google" id="ProtNLM"/>
    </source>
</evidence>
<proteinExistence type="predicted"/>
<accession>A0A0G1VTW0</accession>